<dbReference type="AlphaFoldDB" id="A0A2M7V078"/>
<dbReference type="PANTHER" id="PTHR43547">
    <property type="entry name" value="TWO-COMPONENT HISTIDINE KINASE"/>
    <property type="match status" value="1"/>
</dbReference>
<feature type="non-terminal residue" evidence="7">
    <location>
        <position position="1"/>
    </location>
</feature>
<proteinExistence type="predicted"/>
<reference evidence="8" key="1">
    <citation type="submission" date="2017-09" db="EMBL/GenBank/DDBJ databases">
        <title>Depth-based differentiation of microbial function through sediment-hosted aquifers and enrichment of novel symbionts in the deep terrestrial subsurface.</title>
        <authorList>
            <person name="Probst A.J."/>
            <person name="Ladd B."/>
            <person name="Jarett J.K."/>
            <person name="Geller-Mcgrath D.E."/>
            <person name="Sieber C.M.K."/>
            <person name="Emerson J.B."/>
            <person name="Anantharaman K."/>
            <person name="Thomas B.C."/>
            <person name="Malmstrom R."/>
            <person name="Stieglmeier M."/>
            <person name="Klingl A."/>
            <person name="Woyke T."/>
            <person name="Ryan C.M."/>
            <person name="Banfield J.F."/>
        </authorList>
    </citation>
    <scope>NUCLEOTIDE SEQUENCE [LARGE SCALE GENOMIC DNA]</scope>
</reference>
<dbReference type="InterPro" id="IPR003594">
    <property type="entry name" value="HATPase_dom"/>
</dbReference>
<accession>A0A2M7V078</accession>
<dbReference type="CDD" id="cd00075">
    <property type="entry name" value="HATPase"/>
    <property type="match status" value="1"/>
</dbReference>
<dbReference type="SMART" id="SM00387">
    <property type="entry name" value="HATPase_c"/>
    <property type="match status" value="1"/>
</dbReference>
<gene>
    <name evidence="7" type="ORF">COX89_01000</name>
</gene>
<evidence type="ECO:0000256" key="2">
    <source>
        <dbReference type="ARBA" id="ARBA00012438"/>
    </source>
</evidence>
<feature type="domain" description="Histidine kinase" evidence="6">
    <location>
        <begin position="70"/>
        <end position="288"/>
    </location>
</feature>
<organism evidence="7 8">
    <name type="scientific">Candidatus Nealsonbacteria bacterium CG_4_10_14_0_2_um_filter_37_10</name>
    <dbReference type="NCBI Taxonomy" id="1974679"/>
    <lineage>
        <taxon>Bacteria</taxon>
        <taxon>Candidatus Nealsoniibacteriota</taxon>
    </lineage>
</organism>
<evidence type="ECO:0000313" key="7">
    <source>
        <dbReference type="EMBL" id="PIZ89545.1"/>
    </source>
</evidence>
<dbReference type="SUPFAM" id="SSF47384">
    <property type="entry name" value="Homodimeric domain of signal transducing histidine kinase"/>
    <property type="match status" value="1"/>
</dbReference>
<dbReference type="InterPro" id="IPR004358">
    <property type="entry name" value="Sig_transdc_His_kin-like_C"/>
</dbReference>
<evidence type="ECO:0000313" key="8">
    <source>
        <dbReference type="Proteomes" id="UP000231538"/>
    </source>
</evidence>
<dbReference type="PANTHER" id="PTHR43547:SF2">
    <property type="entry name" value="HYBRID SIGNAL TRANSDUCTION HISTIDINE KINASE C"/>
    <property type="match status" value="1"/>
</dbReference>
<protein>
    <recommendedName>
        <fullName evidence="2">histidine kinase</fullName>
        <ecNumber evidence="2">2.7.13.3</ecNumber>
    </recommendedName>
</protein>
<dbReference type="CDD" id="cd00082">
    <property type="entry name" value="HisKA"/>
    <property type="match status" value="1"/>
</dbReference>
<dbReference type="EMBL" id="PFPC01000029">
    <property type="protein sequence ID" value="PIZ89545.1"/>
    <property type="molecule type" value="Genomic_DNA"/>
</dbReference>
<sequence>TLAVFLLFSVFAYYLIKATHEEAKRREEAERIAIQERALRESAEKLVKRERKLRLETERLSGARNQFLLSAQHYFRTPLTSLIGLLELMMTGSFGKEKLSQTFQSALELRKRIEEGLDISQFQSGKAILNKEEVQLEDLLLKTIEEFRPQLEQKPNLSFKINLSKEKLAKIKVDIKRIREVFSNLIDNALKHTLKGKVELFLEKIKEKNSILFKVKDTGIGIPKEELSYIGQSPFERGKEAKKLSPMGKGIGLYLSRLIVEAHGGKLWAESEGEGKGSTFYVELPIESEDEKK</sequence>
<dbReference type="Gene3D" id="3.30.565.10">
    <property type="entry name" value="Histidine kinase-like ATPase, C-terminal domain"/>
    <property type="match status" value="1"/>
</dbReference>
<dbReference type="Gene3D" id="1.10.287.130">
    <property type="match status" value="1"/>
</dbReference>
<dbReference type="PRINTS" id="PR00344">
    <property type="entry name" value="BCTRLSENSOR"/>
</dbReference>
<dbReference type="InterPro" id="IPR036890">
    <property type="entry name" value="HATPase_C_sf"/>
</dbReference>
<dbReference type="Proteomes" id="UP000231538">
    <property type="component" value="Unassembled WGS sequence"/>
</dbReference>
<comment type="catalytic activity">
    <reaction evidence="1">
        <text>ATP + protein L-histidine = ADP + protein N-phospho-L-histidine.</text>
        <dbReference type="EC" id="2.7.13.3"/>
    </reaction>
</comment>
<dbReference type="InterPro" id="IPR036097">
    <property type="entry name" value="HisK_dim/P_sf"/>
</dbReference>
<evidence type="ECO:0000256" key="4">
    <source>
        <dbReference type="ARBA" id="ARBA00022679"/>
    </source>
</evidence>
<evidence type="ECO:0000256" key="3">
    <source>
        <dbReference type="ARBA" id="ARBA00022553"/>
    </source>
</evidence>
<dbReference type="GO" id="GO:0000155">
    <property type="term" value="F:phosphorelay sensor kinase activity"/>
    <property type="evidence" value="ECO:0007669"/>
    <property type="project" value="InterPro"/>
</dbReference>
<dbReference type="SUPFAM" id="SSF55874">
    <property type="entry name" value="ATPase domain of HSP90 chaperone/DNA topoisomerase II/histidine kinase"/>
    <property type="match status" value="1"/>
</dbReference>
<dbReference type="InterPro" id="IPR005467">
    <property type="entry name" value="His_kinase_dom"/>
</dbReference>
<dbReference type="Pfam" id="PF00512">
    <property type="entry name" value="HisKA"/>
    <property type="match status" value="1"/>
</dbReference>
<evidence type="ECO:0000259" key="6">
    <source>
        <dbReference type="PROSITE" id="PS50109"/>
    </source>
</evidence>
<comment type="caution">
    <text evidence="7">The sequence shown here is derived from an EMBL/GenBank/DDBJ whole genome shotgun (WGS) entry which is preliminary data.</text>
</comment>
<evidence type="ECO:0000256" key="5">
    <source>
        <dbReference type="ARBA" id="ARBA00022777"/>
    </source>
</evidence>
<dbReference type="PROSITE" id="PS50109">
    <property type="entry name" value="HIS_KIN"/>
    <property type="match status" value="1"/>
</dbReference>
<keyword evidence="3" id="KW-0597">Phosphoprotein</keyword>
<keyword evidence="5" id="KW-0418">Kinase</keyword>
<keyword evidence="4" id="KW-0808">Transferase</keyword>
<dbReference type="SMART" id="SM00388">
    <property type="entry name" value="HisKA"/>
    <property type="match status" value="1"/>
</dbReference>
<evidence type="ECO:0000256" key="1">
    <source>
        <dbReference type="ARBA" id="ARBA00000085"/>
    </source>
</evidence>
<dbReference type="InterPro" id="IPR003661">
    <property type="entry name" value="HisK_dim/P_dom"/>
</dbReference>
<dbReference type="FunFam" id="3.30.565.10:FF:000006">
    <property type="entry name" value="Sensor histidine kinase WalK"/>
    <property type="match status" value="1"/>
</dbReference>
<name>A0A2M7V078_9BACT</name>
<dbReference type="Pfam" id="PF02518">
    <property type="entry name" value="HATPase_c"/>
    <property type="match status" value="1"/>
</dbReference>
<dbReference type="EC" id="2.7.13.3" evidence="2"/>